<dbReference type="Proteomes" id="UP000260812">
    <property type="component" value="Unassembled WGS sequence"/>
</dbReference>
<gene>
    <name evidence="2" type="ORF">DXC51_01450</name>
</gene>
<feature type="transmembrane region" description="Helical" evidence="1">
    <location>
        <begin position="16"/>
        <end position="37"/>
    </location>
</feature>
<organism evidence="2 3">
    <name type="scientific">Eisenbergiella massiliensis</name>
    <dbReference type="NCBI Taxonomy" id="1720294"/>
    <lineage>
        <taxon>Bacteria</taxon>
        <taxon>Bacillati</taxon>
        <taxon>Bacillota</taxon>
        <taxon>Clostridia</taxon>
        <taxon>Lachnospirales</taxon>
        <taxon>Lachnospiraceae</taxon>
        <taxon>Eisenbergiella</taxon>
    </lineage>
</organism>
<feature type="transmembrane region" description="Helical" evidence="1">
    <location>
        <begin position="57"/>
        <end position="75"/>
    </location>
</feature>
<keyword evidence="1" id="KW-0812">Transmembrane</keyword>
<accession>A0A3E3IDA7</accession>
<proteinExistence type="predicted"/>
<feature type="transmembrane region" description="Helical" evidence="1">
    <location>
        <begin position="223"/>
        <end position="241"/>
    </location>
</feature>
<protein>
    <submittedName>
        <fullName evidence="2">Uncharacterized protein</fullName>
    </submittedName>
</protein>
<dbReference type="AlphaFoldDB" id="A0A3E3IDA7"/>
<dbReference type="RefSeq" id="WP_117543422.1">
    <property type="nucleotide sequence ID" value="NZ_QVLV01000001.1"/>
</dbReference>
<feature type="transmembrane region" description="Helical" evidence="1">
    <location>
        <begin position="134"/>
        <end position="154"/>
    </location>
</feature>
<dbReference type="Pfam" id="PF12730">
    <property type="entry name" value="ABC2_membrane_4"/>
    <property type="match status" value="1"/>
</dbReference>
<keyword evidence="1" id="KW-0472">Membrane</keyword>
<comment type="caution">
    <text evidence="2">The sequence shown here is derived from an EMBL/GenBank/DDBJ whole genome shotgun (WGS) entry which is preliminary data.</text>
</comment>
<evidence type="ECO:0000313" key="3">
    <source>
        <dbReference type="Proteomes" id="UP000260812"/>
    </source>
</evidence>
<dbReference type="GeneID" id="97985580"/>
<reference evidence="2" key="1">
    <citation type="submission" date="2018-08" db="EMBL/GenBank/DDBJ databases">
        <title>A genome reference for cultivated species of the human gut microbiota.</title>
        <authorList>
            <person name="Zou Y."/>
            <person name="Xue W."/>
            <person name="Luo G."/>
        </authorList>
    </citation>
    <scope>NUCLEOTIDE SEQUENCE [LARGE SCALE GENOMIC DNA]</scope>
    <source>
        <strain evidence="2">TF05-5AC</strain>
    </source>
</reference>
<sequence length="251" mass="28649">MITALRAEFMKTKRRFLWLLPFCVVFFEFLWTITNSYLRKPEIAAEGYYTLLYQFPLYNTIFMPLTLAAMASRLCDAENKGNTYKLLCTIQQKKIIFDAKLLMGIFYVLIFTALEAGVIPLLANLLPFTQKLPVRHYLTFLAVFFLVSLVLFLLQQILSLLIPNQLIPLFIGLLGSLVGVFSAFFPMGSLAGLVPWGYYMVGMTLSSVYEESTRSMFIEEAPFAWGWFAAFLAASVLLYLAGKHLFLKKEV</sequence>
<keyword evidence="1" id="KW-1133">Transmembrane helix</keyword>
<feature type="transmembrane region" description="Helical" evidence="1">
    <location>
        <begin position="166"/>
        <end position="199"/>
    </location>
</feature>
<evidence type="ECO:0000313" key="2">
    <source>
        <dbReference type="EMBL" id="RGE65022.1"/>
    </source>
</evidence>
<evidence type="ECO:0000256" key="1">
    <source>
        <dbReference type="SAM" id="Phobius"/>
    </source>
</evidence>
<dbReference type="EMBL" id="QVLV01000001">
    <property type="protein sequence ID" value="RGE65022.1"/>
    <property type="molecule type" value="Genomic_DNA"/>
</dbReference>
<keyword evidence="3" id="KW-1185">Reference proteome</keyword>
<name>A0A3E3IDA7_9FIRM</name>
<feature type="transmembrane region" description="Helical" evidence="1">
    <location>
        <begin position="101"/>
        <end position="122"/>
    </location>
</feature>